<accession>A0A2S7U8W7</accession>
<dbReference type="AlphaFoldDB" id="A0A2S7U8W7"/>
<organism evidence="2 3">
    <name type="scientific">Nonlabens arenilitoris</name>
    <dbReference type="NCBI Taxonomy" id="1217969"/>
    <lineage>
        <taxon>Bacteria</taxon>
        <taxon>Pseudomonadati</taxon>
        <taxon>Bacteroidota</taxon>
        <taxon>Flavobacteriia</taxon>
        <taxon>Flavobacteriales</taxon>
        <taxon>Flavobacteriaceae</taxon>
        <taxon>Nonlabens</taxon>
    </lineage>
</organism>
<evidence type="ECO:0000313" key="3">
    <source>
        <dbReference type="Proteomes" id="UP000239747"/>
    </source>
</evidence>
<dbReference type="GO" id="GO:0016747">
    <property type="term" value="F:acyltransferase activity, transferring groups other than amino-acyl groups"/>
    <property type="evidence" value="ECO:0007669"/>
    <property type="project" value="InterPro"/>
</dbReference>
<dbReference type="EMBL" id="MTPW01000001">
    <property type="protein sequence ID" value="PQJ31378.1"/>
    <property type="molecule type" value="Genomic_DNA"/>
</dbReference>
<gene>
    <name evidence="2" type="ORF">BST92_05325</name>
</gene>
<protein>
    <recommendedName>
        <fullName evidence="1">N-acetyltransferase domain-containing protein</fullName>
    </recommendedName>
</protein>
<dbReference type="OrthoDB" id="9788916at2"/>
<name>A0A2S7U8W7_9FLAO</name>
<dbReference type="InterPro" id="IPR000182">
    <property type="entry name" value="GNAT_dom"/>
</dbReference>
<keyword evidence="3" id="KW-1185">Reference proteome</keyword>
<dbReference type="Gene3D" id="3.40.630.30">
    <property type="match status" value="1"/>
</dbReference>
<proteinExistence type="predicted"/>
<dbReference type="InterPro" id="IPR016181">
    <property type="entry name" value="Acyl_CoA_acyltransferase"/>
</dbReference>
<feature type="domain" description="N-acetyltransferase" evidence="1">
    <location>
        <begin position="20"/>
        <end position="100"/>
    </location>
</feature>
<dbReference type="Pfam" id="PF13302">
    <property type="entry name" value="Acetyltransf_3"/>
    <property type="match status" value="1"/>
</dbReference>
<reference evidence="2 3" key="1">
    <citation type="submission" date="2017-01" db="EMBL/GenBank/DDBJ databases">
        <title>Trade-off between light-utilization and light-protection in marine flavobacteria.</title>
        <authorList>
            <person name="Kumagai Y."/>
            <person name="Yoshizawa S."/>
            <person name="Kogure K."/>
            <person name="Iwasaki W."/>
        </authorList>
    </citation>
    <scope>NUCLEOTIDE SEQUENCE [LARGE SCALE GENOMIC DNA]</scope>
    <source>
        <strain evidence="2 3">KCTC 32109</strain>
    </source>
</reference>
<comment type="caution">
    <text evidence="2">The sequence shown here is derived from an EMBL/GenBank/DDBJ whole genome shotgun (WGS) entry which is preliminary data.</text>
</comment>
<dbReference type="Proteomes" id="UP000239747">
    <property type="component" value="Unassembled WGS sequence"/>
</dbReference>
<dbReference type="SUPFAM" id="SSF55729">
    <property type="entry name" value="Acyl-CoA N-acyltransferases (Nat)"/>
    <property type="match status" value="1"/>
</dbReference>
<evidence type="ECO:0000259" key="1">
    <source>
        <dbReference type="Pfam" id="PF13302"/>
    </source>
</evidence>
<sequence>MVKKEWQLMKYHLPNLQTERLTFRLLQENDFEEWLPLFAFPEVGTYFSMDENFNQQQRCEKWFDKALTRYEEQSGGMNVLIHKETGKMIGQAGLLVQDVDNTNNSK</sequence>
<evidence type="ECO:0000313" key="2">
    <source>
        <dbReference type="EMBL" id="PQJ31378.1"/>
    </source>
</evidence>